<reference evidence="1" key="1">
    <citation type="submission" date="2017-07" db="EMBL/GenBank/DDBJ databases">
        <title>Taro Niue Genome Assembly and Annotation.</title>
        <authorList>
            <person name="Atibalentja N."/>
            <person name="Keating K."/>
            <person name="Fields C.J."/>
        </authorList>
    </citation>
    <scope>NUCLEOTIDE SEQUENCE</scope>
    <source>
        <strain evidence="1">Niue_2</strain>
        <tissue evidence="1">Leaf</tissue>
    </source>
</reference>
<proteinExistence type="predicted"/>
<keyword evidence="2" id="KW-1185">Reference proteome</keyword>
<protein>
    <submittedName>
        <fullName evidence="1">Uncharacterized protein</fullName>
    </submittedName>
</protein>
<organism evidence="1 2">
    <name type="scientific">Colocasia esculenta</name>
    <name type="common">Wild taro</name>
    <name type="synonym">Arum esculentum</name>
    <dbReference type="NCBI Taxonomy" id="4460"/>
    <lineage>
        <taxon>Eukaryota</taxon>
        <taxon>Viridiplantae</taxon>
        <taxon>Streptophyta</taxon>
        <taxon>Embryophyta</taxon>
        <taxon>Tracheophyta</taxon>
        <taxon>Spermatophyta</taxon>
        <taxon>Magnoliopsida</taxon>
        <taxon>Liliopsida</taxon>
        <taxon>Araceae</taxon>
        <taxon>Aroideae</taxon>
        <taxon>Colocasieae</taxon>
        <taxon>Colocasia</taxon>
    </lineage>
</organism>
<name>A0A843UTU2_COLES</name>
<dbReference type="AlphaFoldDB" id="A0A843UTU2"/>
<dbReference type="EMBL" id="NMUH01000933">
    <property type="protein sequence ID" value="MQL86871.1"/>
    <property type="molecule type" value="Genomic_DNA"/>
</dbReference>
<dbReference type="Proteomes" id="UP000652761">
    <property type="component" value="Unassembled WGS sequence"/>
</dbReference>
<evidence type="ECO:0000313" key="1">
    <source>
        <dbReference type="EMBL" id="MQL86871.1"/>
    </source>
</evidence>
<sequence length="82" mass="9257">MLQLRMLEGPHELRVELEEYVCEREKRELGAWVPRTLLSLSAQTHSPMALMALTLAQMALEALQPDQLALLALPLLVLLLLL</sequence>
<evidence type="ECO:0000313" key="2">
    <source>
        <dbReference type="Proteomes" id="UP000652761"/>
    </source>
</evidence>
<accession>A0A843UTU2</accession>
<feature type="non-terminal residue" evidence="1">
    <location>
        <position position="82"/>
    </location>
</feature>
<gene>
    <name evidence="1" type="ORF">Taro_019400</name>
</gene>
<comment type="caution">
    <text evidence="1">The sequence shown here is derived from an EMBL/GenBank/DDBJ whole genome shotgun (WGS) entry which is preliminary data.</text>
</comment>